<dbReference type="PANTHER" id="PTHR46825:SF12">
    <property type="entry name" value="PENICILLIN-BINDING PROTEIN 4"/>
    <property type="match status" value="1"/>
</dbReference>
<organism evidence="3 4">
    <name type="scientific">Halochromatium glycolicum</name>
    <dbReference type="NCBI Taxonomy" id="85075"/>
    <lineage>
        <taxon>Bacteria</taxon>
        <taxon>Pseudomonadati</taxon>
        <taxon>Pseudomonadota</taxon>
        <taxon>Gammaproteobacteria</taxon>
        <taxon>Chromatiales</taxon>
        <taxon>Chromatiaceae</taxon>
        <taxon>Halochromatium</taxon>
    </lineage>
</organism>
<dbReference type="SUPFAM" id="SSF56601">
    <property type="entry name" value="beta-lactamase/transpeptidase-like"/>
    <property type="match status" value="1"/>
</dbReference>
<dbReference type="PANTHER" id="PTHR46825">
    <property type="entry name" value="D-ALANYL-D-ALANINE-CARBOXYPEPTIDASE/ENDOPEPTIDASE AMPH"/>
    <property type="match status" value="1"/>
</dbReference>
<evidence type="ECO:0000313" key="3">
    <source>
        <dbReference type="EMBL" id="MBK1706574.1"/>
    </source>
</evidence>
<dbReference type="AlphaFoldDB" id="A0AAJ0U769"/>
<evidence type="ECO:0000259" key="2">
    <source>
        <dbReference type="Pfam" id="PF00144"/>
    </source>
</evidence>
<dbReference type="Proteomes" id="UP001296776">
    <property type="component" value="Unassembled WGS sequence"/>
</dbReference>
<evidence type="ECO:0000256" key="1">
    <source>
        <dbReference type="SAM" id="Phobius"/>
    </source>
</evidence>
<keyword evidence="1" id="KW-0472">Membrane</keyword>
<sequence length="437" mass="45865">MVCCRMPVHLCDDGIGAASLLVMVLLRPPRCRLLRSLSLFLFLALLSPVAGLSATDDGRCARPEFTAGSSAALHARMDAALSRLMERFEVPGAALALIEQGRVRYLRGFGMAQPGVDVPVTPSTLFQAASDSKPVTAFAVLQLAERGRVDLDDPIEIGLEGWRLPPSRWSPDQVTVRRVLSHTAGLSVSGYGGFPPGQPTQTLLESLAGAADAGGTPVAIVHPPGQGFVYSGGGFTLAQLMLRRQSGEPFAELVGRRVLQPLGMRVSSFPTQPAPSPPLAWTFDDDGKRAPARRFTALAAAGLQTTAGDLARFTAALMPGPCGEPPGRGVISPESVQAMLTPQPNSANALVLPSSRYGLGIALKTLPSGHLLAHHPGDNLPNWHNLIAAIPERRLGLVLMTNAAGGRQMRVAVLCTWLDGIGEPAPAGCPAPSPKPS</sequence>
<dbReference type="EMBL" id="NRSJ01000045">
    <property type="protein sequence ID" value="MBK1706574.1"/>
    <property type="molecule type" value="Genomic_DNA"/>
</dbReference>
<keyword evidence="1" id="KW-1133">Transmembrane helix</keyword>
<comment type="caution">
    <text evidence="3">The sequence shown here is derived from an EMBL/GenBank/DDBJ whole genome shotgun (WGS) entry which is preliminary data.</text>
</comment>
<protein>
    <recommendedName>
        <fullName evidence="2">Beta-lactamase-related domain-containing protein</fullName>
    </recommendedName>
</protein>
<dbReference type="Pfam" id="PF00144">
    <property type="entry name" value="Beta-lactamase"/>
    <property type="match status" value="1"/>
</dbReference>
<accession>A0AAJ0U769</accession>
<reference evidence="3" key="1">
    <citation type="submission" date="2017-08" db="EMBL/GenBank/DDBJ databases">
        <authorList>
            <person name="Imhoff J.F."/>
            <person name="Rahn T."/>
            <person name="Kuenzel S."/>
            <person name="Neulinger S.C."/>
        </authorList>
    </citation>
    <scope>NUCLEOTIDE SEQUENCE</scope>
    <source>
        <strain evidence="3">DSM 11080</strain>
    </source>
</reference>
<dbReference type="InterPro" id="IPR012338">
    <property type="entry name" value="Beta-lactam/transpept-like"/>
</dbReference>
<proteinExistence type="predicted"/>
<gene>
    <name evidence="3" type="ORF">CKO40_18980</name>
</gene>
<feature type="domain" description="Beta-lactamase-related" evidence="2">
    <location>
        <begin position="78"/>
        <end position="406"/>
    </location>
</feature>
<feature type="transmembrane region" description="Helical" evidence="1">
    <location>
        <begin position="33"/>
        <end position="54"/>
    </location>
</feature>
<dbReference type="Gene3D" id="3.40.710.10">
    <property type="entry name" value="DD-peptidase/beta-lactamase superfamily"/>
    <property type="match status" value="1"/>
</dbReference>
<keyword evidence="1" id="KW-0812">Transmembrane</keyword>
<reference evidence="3" key="2">
    <citation type="journal article" date="2020" name="Microorganisms">
        <title>Osmotic Adaptation and Compatible Solute Biosynthesis of Phototrophic Bacteria as Revealed from Genome Analyses.</title>
        <authorList>
            <person name="Imhoff J.F."/>
            <person name="Rahn T."/>
            <person name="Kunzel S."/>
            <person name="Keller A."/>
            <person name="Neulinger S.C."/>
        </authorList>
    </citation>
    <scope>NUCLEOTIDE SEQUENCE</scope>
    <source>
        <strain evidence="3">DSM 11080</strain>
    </source>
</reference>
<dbReference type="InterPro" id="IPR050491">
    <property type="entry name" value="AmpC-like"/>
</dbReference>
<dbReference type="InterPro" id="IPR001466">
    <property type="entry name" value="Beta-lactam-related"/>
</dbReference>
<evidence type="ECO:0000313" key="4">
    <source>
        <dbReference type="Proteomes" id="UP001296776"/>
    </source>
</evidence>
<name>A0AAJ0U769_9GAMM</name>
<keyword evidence="4" id="KW-1185">Reference proteome</keyword>